<name>A0ABT8F8K2_9BACT</name>
<evidence type="ECO:0000313" key="3">
    <source>
        <dbReference type="Proteomes" id="UP001168552"/>
    </source>
</evidence>
<dbReference type="InterPro" id="IPR029058">
    <property type="entry name" value="AB_hydrolase_fold"/>
</dbReference>
<organism evidence="2 3">
    <name type="scientific">Shiella aurantiaca</name>
    <dbReference type="NCBI Taxonomy" id="3058365"/>
    <lineage>
        <taxon>Bacteria</taxon>
        <taxon>Pseudomonadati</taxon>
        <taxon>Bacteroidota</taxon>
        <taxon>Cytophagia</taxon>
        <taxon>Cytophagales</taxon>
        <taxon>Shiellaceae</taxon>
        <taxon>Shiella</taxon>
    </lineage>
</organism>
<dbReference type="EMBL" id="JAUHJS010000008">
    <property type="protein sequence ID" value="MDN4166810.1"/>
    <property type="molecule type" value="Genomic_DNA"/>
</dbReference>
<dbReference type="GO" id="GO:0016787">
    <property type="term" value="F:hydrolase activity"/>
    <property type="evidence" value="ECO:0007669"/>
    <property type="project" value="UniProtKB-KW"/>
</dbReference>
<dbReference type="InterPro" id="IPR000073">
    <property type="entry name" value="AB_hydrolase_1"/>
</dbReference>
<evidence type="ECO:0000313" key="2">
    <source>
        <dbReference type="EMBL" id="MDN4166810.1"/>
    </source>
</evidence>
<dbReference type="SUPFAM" id="SSF53474">
    <property type="entry name" value="alpha/beta-Hydrolases"/>
    <property type="match status" value="1"/>
</dbReference>
<keyword evidence="2" id="KW-0378">Hydrolase</keyword>
<sequence>MERIPLVLLHGALGSKAMLDPLKHLLEEDYEVYSFDFPGHGGSMLFPERFDLADFAREIHSHLEDLHISKVNIFGYSMGGYVALWMAKLFPDSVNKIVTLGTKFDWTPESANHEIRFLDPQKVKAKVPAFAHALHERHEQHDWEKIMTQTAEMMQGLGNGKALQTIDFIQIHHPVKIMVGDQDNMVSAEESHRVASDLPFGVFKIMLNAPHPLEKVYLGNLKKEISEFL</sequence>
<dbReference type="PANTHER" id="PTHR43798:SF33">
    <property type="entry name" value="HYDROLASE, PUTATIVE (AFU_ORTHOLOGUE AFUA_2G14860)-RELATED"/>
    <property type="match status" value="1"/>
</dbReference>
<proteinExistence type="predicted"/>
<gene>
    <name evidence="2" type="ORF">QWY31_14960</name>
</gene>
<comment type="caution">
    <text evidence="2">The sequence shown here is derived from an EMBL/GenBank/DDBJ whole genome shotgun (WGS) entry which is preliminary data.</text>
</comment>
<protein>
    <submittedName>
        <fullName evidence="2">Alpha/beta hydrolase</fullName>
    </submittedName>
</protein>
<keyword evidence="3" id="KW-1185">Reference proteome</keyword>
<dbReference type="Gene3D" id="3.40.50.1820">
    <property type="entry name" value="alpha/beta hydrolase"/>
    <property type="match status" value="1"/>
</dbReference>
<evidence type="ECO:0000259" key="1">
    <source>
        <dbReference type="Pfam" id="PF00561"/>
    </source>
</evidence>
<feature type="domain" description="AB hydrolase-1" evidence="1">
    <location>
        <begin position="5"/>
        <end position="108"/>
    </location>
</feature>
<dbReference type="Proteomes" id="UP001168552">
    <property type="component" value="Unassembled WGS sequence"/>
</dbReference>
<dbReference type="RefSeq" id="WP_320005346.1">
    <property type="nucleotide sequence ID" value="NZ_JAUHJS010000008.1"/>
</dbReference>
<dbReference type="PRINTS" id="PR00111">
    <property type="entry name" value="ABHYDROLASE"/>
</dbReference>
<dbReference type="InterPro" id="IPR050266">
    <property type="entry name" value="AB_hydrolase_sf"/>
</dbReference>
<dbReference type="PANTHER" id="PTHR43798">
    <property type="entry name" value="MONOACYLGLYCEROL LIPASE"/>
    <property type="match status" value="1"/>
</dbReference>
<dbReference type="Pfam" id="PF00561">
    <property type="entry name" value="Abhydrolase_1"/>
    <property type="match status" value="1"/>
</dbReference>
<reference evidence="2" key="1">
    <citation type="submission" date="2023-06" db="EMBL/GenBank/DDBJ databases">
        <title>Cytophagales bacterium Strain LB-30, isolated from soil.</title>
        <authorList>
            <person name="Liu B."/>
        </authorList>
    </citation>
    <scope>NUCLEOTIDE SEQUENCE</scope>
    <source>
        <strain evidence="2">LB-30</strain>
    </source>
</reference>
<accession>A0ABT8F8K2</accession>